<keyword evidence="4 6" id="KW-1133">Transmembrane helix</keyword>
<dbReference type="GO" id="GO:0015095">
    <property type="term" value="F:magnesium ion transmembrane transporter activity"/>
    <property type="evidence" value="ECO:0007669"/>
    <property type="project" value="TreeGrafter"/>
</dbReference>
<sequence length="632" mass="72529">MDPRLIYINGDSSAEFQSGYIRSFDPEVRLTPIIPSDFSEPLETDISDADKSFDDTPSFFSSKIKRPILLRDWNANNTCFKVLGSKSTNNIEKHIEFDQTKKSFINCEHVFKNLQMQTEFSIDVFTEYFPCTFCNNQTISISDCFKNLQSPVLCQLEKKNELNTGSPSLSSDDIVNHRVMFYSKITGPLYGKSLHHISKKQLNLYDLAKMIYYEECTKNKSIIYQNQTAKNSPVLINTPLEFSFSIDENSKGLATKSNYYTNINNDINGKSAEKIEKHDKNLNSDSTKFMIKNKDKSRIFWVSISDPTLNEVEIISKAFNLHSLTTEDLINIDETSDKLRVYSDYAQVDYSAIEGGFFEYDVETEGKNYSLIESVPFIMILKAKCFITVHTKKSISYVKQTVNKLVAMENDGFQEFVVPEHICFLLIDDITEDMGPITRMIEVEVDSVDEMTLYFTRKEFHDMLRRLGLARRRILSLFKILQKKPAVIKSMINEIKIRMQCTKLQTEMRSQIEINKETIMAYTDLADRLVYLMSTCSQAEIMLARSHLNHMGKIQLELASTNEVISKLANDLTIIGVTVMPFMIVGSLFGMNVKVPGQEIENLSWFFSIFAGCTILVIIVGYMYRKGIKEIE</sequence>
<evidence type="ECO:0000256" key="4">
    <source>
        <dbReference type="ARBA" id="ARBA00022989"/>
    </source>
</evidence>
<dbReference type="InterPro" id="IPR002523">
    <property type="entry name" value="MgTranspt_CorA/ZnTranspt_ZntB"/>
</dbReference>
<dbReference type="Gene3D" id="3.30.460.20">
    <property type="entry name" value="CorA soluble domain-like"/>
    <property type="match status" value="1"/>
</dbReference>
<dbReference type="PANTHER" id="PTHR21535:SF51">
    <property type="entry name" value="MANGANESE RESISTANCE PROTEIN MNR2"/>
    <property type="match status" value="1"/>
</dbReference>
<keyword evidence="3 6" id="KW-0812">Transmembrane</keyword>
<dbReference type="AlphaFoldDB" id="A0A2T9Z359"/>
<evidence type="ECO:0000256" key="2">
    <source>
        <dbReference type="ARBA" id="ARBA00009765"/>
    </source>
</evidence>
<comment type="similarity">
    <text evidence="2">Belongs to the CorA metal ion transporter (MIT) (TC 1.A.35) family.</text>
</comment>
<dbReference type="Gene3D" id="1.20.58.340">
    <property type="entry name" value="Magnesium transport protein CorA, transmembrane region"/>
    <property type="match status" value="2"/>
</dbReference>
<protein>
    <recommendedName>
        <fullName evidence="9">Magnesium transporter</fullName>
    </recommendedName>
</protein>
<dbReference type="Proteomes" id="UP000245699">
    <property type="component" value="Unassembled WGS sequence"/>
</dbReference>
<accession>A0A2T9Z359</accession>
<gene>
    <name evidence="7" type="ORF">BB559_001121</name>
</gene>
<evidence type="ECO:0000256" key="5">
    <source>
        <dbReference type="ARBA" id="ARBA00023136"/>
    </source>
</evidence>
<dbReference type="SUPFAM" id="SSF143865">
    <property type="entry name" value="CorA soluble domain-like"/>
    <property type="match status" value="1"/>
</dbReference>
<keyword evidence="5 6" id="KW-0472">Membrane</keyword>
<dbReference type="PANTHER" id="PTHR21535">
    <property type="entry name" value="MAGNESIUM AND COBALT TRANSPORT PROTEIN/MITOCHONDRIAL IMPORT INNER MEMBRANE TRANSLOCASE SUBUNIT TIM8"/>
    <property type="match status" value="1"/>
</dbReference>
<comment type="subcellular location">
    <subcellularLocation>
        <location evidence="1">Membrane</location>
        <topology evidence="1">Multi-pass membrane protein</topology>
    </subcellularLocation>
</comment>
<evidence type="ECO:0000313" key="8">
    <source>
        <dbReference type="Proteomes" id="UP000245699"/>
    </source>
</evidence>
<evidence type="ECO:0000256" key="3">
    <source>
        <dbReference type="ARBA" id="ARBA00022692"/>
    </source>
</evidence>
<dbReference type="OrthoDB" id="29879at2759"/>
<organism evidence="7 8">
    <name type="scientific">Furculomyces boomerangus</name>
    <dbReference type="NCBI Taxonomy" id="61424"/>
    <lineage>
        <taxon>Eukaryota</taxon>
        <taxon>Fungi</taxon>
        <taxon>Fungi incertae sedis</taxon>
        <taxon>Zoopagomycota</taxon>
        <taxon>Kickxellomycotina</taxon>
        <taxon>Harpellomycetes</taxon>
        <taxon>Harpellales</taxon>
        <taxon>Harpellaceae</taxon>
        <taxon>Furculomyces</taxon>
    </lineage>
</organism>
<evidence type="ECO:0000313" key="7">
    <source>
        <dbReference type="EMBL" id="PVU98974.1"/>
    </source>
</evidence>
<comment type="caution">
    <text evidence="7">The sequence shown here is derived from an EMBL/GenBank/DDBJ whole genome shotgun (WGS) entry which is preliminary data.</text>
</comment>
<keyword evidence="8" id="KW-1185">Reference proteome</keyword>
<proteinExistence type="inferred from homology"/>
<dbReference type="GO" id="GO:0010961">
    <property type="term" value="P:intracellular magnesium ion homeostasis"/>
    <property type="evidence" value="ECO:0007669"/>
    <property type="project" value="TreeGrafter"/>
</dbReference>
<evidence type="ECO:0008006" key="9">
    <source>
        <dbReference type="Google" id="ProtNLM"/>
    </source>
</evidence>
<feature type="transmembrane region" description="Helical" evidence="6">
    <location>
        <begin position="603"/>
        <end position="624"/>
    </location>
</feature>
<dbReference type="Pfam" id="PF01544">
    <property type="entry name" value="CorA"/>
    <property type="match status" value="1"/>
</dbReference>
<evidence type="ECO:0000256" key="1">
    <source>
        <dbReference type="ARBA" id="ARBA00004141"/>
    </source>
</evidence>
<dbReference type="SUPFAM" id="SSF144083">
    <property type="entry name" value="Magnesium transport protein CorA, transmembrane region"/>
    <property type="match status" value="1"/>
</dbReference>
<evidence type="ECO:0000256" key="6">
    <source>
        <dbReference type="SAM" id="Phobius"/>
    </source>
</evidence>
<name>A0A2T9Z359_9FUNG</name>
<dbReference type="GO" id="GO:0016020">
    <property type="term" value="C:membrane"/>
    <property type="evidence" value="ECO:0007669"/>
    <property type="project" value="UniProtKB-SubCell"/>
</dbReference>
<dbReference type="InterPro" id="IPR045861">
    <property type="entry name" value="CorA_cytoplasmic_dom"/>
</dbReference>
<reference evidence="7 8" key="1">
    <citation type="journal article" date="2018" name="MBio">
        <title>Comparative Genomics Reveals the Core Gene Toolbox for the Fungus-Insect Symbiosis.</title>
        <authorList>
            <person name="Wang Y."/>
            <person name="Stata M."/>
            <person name="Wang W."/>
            <person name="Stajich J.E."/>
            <person name="White M.M."/>
            <person name="Moncalvo J.M."/>
        </authorList>
    </citation>
    <scope>NUCLEOTIDE SEQUENCE [LARGE SCALE GENOMIC DNA]</scope>
    <source>
        <strain evidence="7 8">AUS-77-4</strain>
    </source>
</reference>
<dbReference type="EMBL" id="MBFT01000059">
    <property type="protein sequence ID" value="PVU98974.1"/>
    <property type="molecule type" value="Genomic_DNA"/>
</dbReference>
<feature type="transmembrane region" description="Helical" evidence="6">
    <location>
        <begin position="572"/>
        <end position="591"/>
    </location>
</feature>
<dbReference type="InterPro" id="IPR045863">
    <property type="entry name" value="CorA_TM1_TM2"/>
</dbReference>